<evidence type="ECO:0000313" key="1">
    <source>
        <dbReference type="EMBL" id="TDL21221.1"/>
    </source>
</evidence>
<organism evidence="1 2">
    <name type="scientific">Rickenella mellea</name>
    <dbReference type="NCBI Taxonomy" id="50990"/>
    <lineage>
        <taxon>Eukaryota</taxon>
        <taxon>Fungi</taxon>
        <taxon>Dikarya</taxon>
        <taxon>Basidiomycota</taxon>
        <taxon>Agaricomycotina</taxon>
        <taxon>Agaricomycetes</taxon>
        <taxon>Hymenochaetales</taxon>
        <taxon>Rickenellaceae</taxon>
        <taxon>Rickenella</taxon>
    </lineage>
</organism>
<protein>
    <submittedName>
        <fullName evidence="1">Uncharacterized protein</fullName>
    </submittedName>
</protein>
<name>A0A4Y7Q1K9_9AGAM</name>
<gene>
    <name evidence="1" type="ORF">BD410DRAFT_308658</name>
</gene>
<evidence type="ECO:0000313" key="2">
    <source>
        <dbReference type="Proteomes" id="UP000294933"/>
    </source>
</evidence>
<accession>A0A4Y7Q1K9</accession>
<proteinExistence type="predicted"/>
<dbReference type="VEuPathDB" id="FungiDB:BD410DRAFT_308658"/>
<dbReference type="Proteomes" id="UP000294933">
    <property type="component" value="Unassembled WGS sequence"/>
</dbReference>
<dbReference type="AlphaFoldDB" id="A0A4Y7Q1K9"/>
<sequence length="108" mass="12425">MHPTSALSYKYKSLNSSPRLELEEVSYHQVPVRHQCMPMGVYYNSLIVTPAVGCIVWPSKPCSKYRFVVNILNSSKLKDGGMLLEEYVRNDSFHLCNCHRYSLPMARL</sequence>
<dbReference type="EMBL" id="ML170182">
    <property type="protein sequence ID" value="TDL21221.1"/>
    <property type="molecule type" value="Genomic_DNA"/>
</dbReference>
<keyword evidence="2" id="KW-1185">Reference proteome</keyword>
<reference evidence="1 2" key="1">
    <citation type="submission" date="2018-06" db="EMBL/GenBank/DDBJ databases">
        <title>A transcriptomic atlas of mushroom development highlights an independent origin of complex multicellularity.</title>
        <authorList>
            <consortium name="DOE Joint Genome Institute"/>
            <person name="Krizsan K."/>
            <person name="Almasi E."/>
            <person name="Merenyi Z."/>
            <person name="Sahu N."/>
            <person name="Viragh M."/>
            <person name="Koszo T."/>
            <person name="Mondo S."/>
            <person name="Kiss B."/>
            <person name="Balint B."/>
            <person name="Kues U."/>
            <person name="Barry K."/>
            <person name="Hegedus J.C."/>
            <person name="Henrissat B."/>
            <person name="Johnson J."/>
            <person name="Lipzen A."/>
            <person name="Ohm R."/>
            <person name="Nagy I."/>
            <person name="Pangilinan J."/>
            <person name="Yan J."/>
            <person name="Xiong Y."/>
            <person name="Grigoriev I.V."/>
            <person name="Hibbett D.S."/>
            <person name="Nagy L.G."/>
        </authorList>
    </citation>
    <scope>NUCLEOTIDE SEQUENCE [LARGE SCALE GENOMIC DNA]</scope>
    <source>
        <strain evidence="1 2">SZMC22713</strain>
    </source>
</reference>